<dbReference type="Gene3D" id="3.40.720.10">
    <property type="entry name" value="Alkaline Phosphatase, subunit A"/>
    <property type="match status" value="2"/>
</dbReference>
<accession>A0A8J2VK76</accession>
<sequence length="601" mass="67773">MKQKVILFGVDGLIPELIYKFAKEGHLPNMSKVLKEGAATELLPYINLWGDVNFTSLLSGQAPGTSWNRQGHPEVESKSLLRLMQTEGRKCALVHFPSTLPEEETKHFVFAPFGGKVQGNPIELISAGIFSTTPEKWSKQTQFDQHLGWPPQDTLAHHLKPDEHNKIKNVGDGFVMELLSNNGTALEVKISIRNEDSLQLTINQEVQLVLSRHQWSDWVTINIGAQRGTLRFKLLAFNSDKREIDILQSQVIAANTISINDEEIERKLLTDLGPFIQKWTVTCSPDEPYYETSYEEAEYQVEWLTKAALMLLKDCHYDVFATVFRLNDETHHTCIGEYDPISPFYSPERAHICKEVILKSYKILDKAIGKILDEKDDHTTLLIASDHGNYPNFYVCDIYRRLAECGLAVIDENGFPIFSQSKAYLKDSRGGLEVYVNLQGREEQGIVAPADYEQVQTDIFRALTTWYHDTPKGLMNVIGLTIKKQDASLLGYWGDRTGDVLFAYNRGFVWGTNAGGEAVAAVKHPSANHGPQIPTARSEHSSNYGIALFHGPTTMKGYVRECSRYGYYRMNDVGQTIARLIGLKENGDLDGRFMADCFKPL</sequence>
<reference evidence="1" key="2">
    <citation type="submission" date="2020-09" db="EMBL/GenBank/DDBJ databases">
        <authorList>
            <person name="Sun Q."/>
            <person name="Zhou Y."/>
        </authorList>
    </citation>
    <scope>NUCLEOTIDE SEQUENCE</scope>
    <source>
        <strain evidence="1">CGMCC 1.15371</strain>
    </source>
</reference>
<evidence type="ECO:0008006" key="3">
    <source>
        <dbReference type="Google" id="ProtNLM"/>
    </source>
</evidence>
<protein>
    <recommendedName>
        <fullName evidence="3">Nucleotide pyrophosphatase</fullName>
    </recommendedName>
</protein>
<dbReference type="InterPro" id="IPR002591">
    <property type="entry name" value="Phosphodiest/P_Trfase"/>
</dbReference>
<dbReference type="Pfam" id="PF01663">
    <property type="entry name" value="Phosphodiest"/>
    <property type="match status" value="1"/>
</dbReference>
<organism evidence="1 2">
    <name type="scientific">Pullulanibacillus camelliae</name>
    <dbReference type="NCBI Taxonomy" id="1707096"/>
    <lineage>
        <taxon>Bacteria</taxon>
        <taxon>Bacillati</taxon>
        <taxon>Bacillota</taxon>
        <taxon>Bacilli</taxon>
        <taxon>Bacillales</taxon>
        <taxon>Sporolactobacillaceae</taxon>
        <taxon>Pullulanibacillus</taxon>
    </lineage>
</organism>
<proteinExistence type="predicted"/>
<dbReference type="Proteomes" id="UP000628775">
    <property type="component" value="Unassembled WGS sequence"/>
</dbReference>
<name>A0A8J2VK76_9BACL</name>
<comment type="caution">
    <text evidence="1">The sequence shown here is derived from an EMBL/GenBank/DDBJ whole genome shotgun (WGS) entry which is preliminary data.</text>
</comment>
<gene>
    <name evidence="1" type="ORF">GCM10011391_03000</name>
</gene>
<reference evidence="1" key="1">
    <citation type="journal article" date="2014" name="Int. J. Syst. Evol. Microbiol.">
        <title>Complete genome sequence of Corynebacterium casei LMG S-19264T (=DSM 44701T), isolated from a smear-ripened cheese.</title>
        <authorList>
            <consortium name="US DOE Joint Genome Institute (JGI-PGF)"/>
            <person name="Walter F."/>
            <person name="Albersmeier A."/>
            <person name="Kalinowski J."/>
            <person name="Ruckert C."/>
        </authorList>
    </citation>
    <scope>NUCLEOTIDE SEQUENCE</scope>
    <source>
        <strain evidence="1">CGMCC 1.15371</strain>
    </source>
</reference>
<dbReference type="AlphaFoldDB" id="A0A8J2VK76"/>
<dbReference type="InterPro" id="IPR017850">
    <property type="entry name" value="Alkaline_phosphatase_core_sf"/>
</dbReference>
<dbReference type="SUPFAM" id="SSF53649">
    <property type="entry name" value="Alkaline phosphatase-like"/>
    <property type="match status" value="1"/>
</dbReference>
<keyword evidence="2" id="KW-1185">Reference proteome</keyword>
<dbReference type="RefSeq" id="WP_188688128.1">
    <property type="nucleotide sequence ID" value="NZ_BMIR01000001.1"/>
</dbReference>
<dbReference type="EMBL" id="BMIR01000001">
    <property type="protein sequence ID" value="GGE27915.1"/>
    <property type="molecule type" value="Genomic_DNA"/>
</dbReference>
<evidence type="ECO:0000313" key="1">
    <source>
        <dbReference type="EMBL" id="GGE27915.1"/>
    </source>
</evidence>
<evidence type="ECO:0000313" key="2">
    <source>
        <dbReference type="Proteomes" id="UP000628775"/>
    </source>
</evidence>